<dbReference type="PANTHER" id="PTHR21428:SF11">
    <property type="entry name" value="MEDIATOR OF RNA POLYMERASE II TRANSCRIPTION SUBUNIT 7"/>
    <property type="match status" value="1"/>
</dbReference>
<reference evidence="11" key="1">
    <citation type="submission" date="2023-02" db="EMBL/GenBank/DDBJ databases">
        <authorList>
            <person name="Palmer J.M."/>
        </authorList>
    </citation>
    <scope>NUCLEOTIDE SEQUENCE</scope>
    <source>
        <strain evidence="11">FW57</strain>
    </source>
</reference>
<evidence type="ECO:0000256" key="2">
    <source>
        <dbReference type="ARBA" id="ARBA00009994"/>
    </source>
</evidence>
<dbReference type="Gene3D" id="6.10.140.1520">
    <property type="match status" value="1"/>
</dbReference>
<dbReference type="Gene3D" id="6.10.140.200">
    <property type="match status" value="1"/>
</dbReference>
<name>A0AAD4HVK1_9PEZI</name>
<comment type="subcellular location">
    <subcellularLocation>
        <location evidence="1 10">Nucleus</location>
    </subcellularLocation>
</comment>
<dbReference type="InterPro" id="IPR037212">
    <property type="entry name" value="Med7/Med21-like"/>
</dbReference>
<dbReference type="PANTHER" id="PTHR21428">
    <property type="entry name" value="MEDIATOR OF RNA POLYMERASE II TRANSCRIPTION SUBUNIT 7"/>
    <property type="match status" value="1"/>
</dbReference>
<keyword evidence="7 10" id="KW-0804">Transcription</keyword>
<proteinExistence type="inferred from homology"/>
<comment type="caution">
    <text evidence="11">The sequence shown here is derived from an EMBL/GenBank/DDBJ whole genome shotgun (WGS) entry which is preliminary data.</text>
</comment>
<dbReference type="GO" id="GO:0070847">
    <property type="term" value="C:core mediator complex"/>
    <property type="evidence" value="ECO:0007669"/>
    <property type="project" value="TreeGrafter"/>
</dbReference>
<dbReference type="AlphaFoldDB" id="A0AAD4HVK1"/>
<evidence type="ECO:0000256" key="8">
    <source>
        <dbReference type="ARBA" id="ARBA00023242"/>
    </source>
</evidence>
<accession>A0AAD4HVK1</accession>
<comment type="subunit">
    <text evidence="3 10">Component of the Mediator complex.</text>
</comment>
<dbReference type="EMBL" id="JAHCVI010000004">
    <property type="protein sequence ID" value="KAG7285812.1"/>
    <property type="molecule type" value="Genomic_DNA"/>
</dbReference>
<comment type="function">
    <text evidence="9">Component of the Mediator complex, a coactivator involved in the regulated transcription of nearly all RNA polymerase II-dependent genes. Mediator functions as a bridge to convey information from gene-specific regulatory proteins to the basal RNA polymerase II transcription machinery. Mediator is recruited to promoters by direct interactions with regulatory proteins and serves as a scaffold for the assembly of a functional preinitiation complex with RNA polymerase II and the general transcription factors.</text>
</comment>
<evidence type="ECO:0000256" key="4">
    <source>
        <dbReference type="ARBA" id="ARBA00020631"/>
    </source>
</evidence>
<evidence type="ECO:0000256" key="1">
    <source>
        <dbReference type="ARBA" id="ARBA00004123"/>
    </source>
</evidence>
<dbReference type="SUPFAM" id="SSF140718">
    <property type="entry name" value="Mediator hinge subcomplex-like"/>
    <property type="match status" value="1"/>
</dbReference>
<dbReference type="InterPro" id="IPR009244">
    <property type="entry name" value="Mediatior_Med7"/>
</dbReference>
<keyword evidence="12" id="KW-1185">Reference proteome</keyword>
<evidence type="ECO:0000256" key="3">
    <source>
        <dbReference type="ARBA" id="ARBA00011837"/>
    </source>
</evidence>
<protein>
    <recommendedName>
        <fullName evidence="4 10">Mediator of RNA polymerase II transcription subunit 7</fullName>
    </recommendedName>
</protein>
<keyword evidence="8 10" id="KW-0539">Nucleus</keyword>
<dbReference type="GO" id="GO:0006357">
    <property type="term" value="P:regulation of transcription by RNA polymerase II"/>
    <property type="evidence" value="ECO:0007669"/>
    <property type="project" value="InterPro"/>
</dbReference>
<evidence type="ECO:0000256" key="7">
    <source>
        <dbReference type="ARBA" id="ARBA00023163"/>
    </source>
</evidence>
<evidence type="ECO:0000256" key="5">
    <source>
        <dbReference type="ARBA" id="ARBA00023015"/>
    </source>
</evidence>
<dbReference type="Proteomes" id="UP001197093">
    <property type="component" value="Unassembled WGS sequence"/>
</dbReference>
<sequence length="247" mass="28178">MDNHEDDPTRVTALWPDPPPFWRDFTPENIDRYDALKEDFAHQQGLSADAVTRVPTVPEELFNLQPPPEPTEGKWRLFSVPETLTETLQSLEDAGIQRLGPASEIDRDSKHLDRGFELKKLVKSLMLNYLELVGLMGYNPTHASEKIEDIKTLLLNFHHTLNEYRPHHAREQLIQTMHAHGDDMRAETALIRSVVDRAKRMIEGLASLQVPQLDTGAGEDKIAEARAKKTEGDRERVEWTALDVEFA</sequence>
<evidence type="ECO:0000256" key="9">
    <source>
        <dbReference type="ARBA" id="ARBA00025687"/>
    </source>
</evidence>
<dbReference type="GO" id="GO:0016592">
    <property type="term" value="C:mediator complex"/>
    <property type="evidence" value="ECO:0007669"/>
    <property type="project" value="InterPro"/>
</dbReference>
<keyword evidence="5 10" id="KW-0805">Transcription regulation</keyword>
<evidence type="ECO:0000313" key="11">
    <source>
        <dbReference type="EMBL" id="KAG7285812.1"/>
    </source>
</evidence>
<comment type="similarity">
    <text evidence="2 10">Belongs to the Mediator complex subunit 7 family.</text>
</comment>
<evidence type="ECO:0000313" key="12">
    <source>
        <dbReference type="Proteomes" id="UP001197093"/>
    </source>
</evidence>
<gene>
    <name evidence="11" type="primary">MED7</name>
    <name evidence="11" type="ORF">NEMBOFW57_008106</name>
</gene>
<dbReference type="Pfam" id="PF05983">
    <property type="entry name" value="Med7"/>
    <property type="match status" value="1"/>
</dbReference>
<evidence type="ECO:0000256" key="6">
    <source>
        <dbReference type="ARBA" id="ARBA00023159"/>
    </source>
</evidence>
<dbReference type="GO" id="GO:0003712">
    <property type="term" value="F:transcription coregulator activity"/>
    <property type="evidence" value="ECO:0007669"/>
    <property type="project" value="InterPro"/>
</dbReference>
<dbReference type="InterPro" id="IPR044888">
    <property type="entry name" value="Mediatior_Med7_sf"/>
</dbReference>
<organism evidence="11 12">
    <name type="scientific">Staphylotrichum longicolle</name>
    <dbReference type="NCBI Taxonomy" id="669026"/>
    <lineage>
        <taxon>Eukaryota</taxon>
        <taxon>Fungi</taxon>
        <taxon>Dikarya</taxon>
        <taxon>Ascomycota</taxon>
        <taxon>Pezizomycotina</taxon>
        <taxon>Sordariomycetes</taxon>
        <taxon>Sordariomycetidae</taxon>
        <taxon>Sordariales</taxon>
        <taxon>Chaetomiaceae</taxon>
        <taxon>Staphylotrichum</taxon>
    </lineage>
</organism>
<evidence type="ECO:0000256" key="10">
    <source>
        <dbReference type="RuleBase" id="RU364060"/>
    </source>
</evidence>
<keyword evidence="6 10" id="KW-0010">Activator</keyword>